<reference evidence="2" key="2">
    <citation type="submission" date="2020-08" db="EMBL/GenBank/DDBJ databases">
        <title>Plant Genome Project.</title>
        <authorList>
            <person name="Zhang R.-G."/>
        </authorList>
    </citation>
    <scope>NUCLEOTIDE SEQUENCE</scope>
    <source>
        <strain evidence="2">Huo1</strain>
        <tissue evidence="2">Leaf</tissue>
    </source>
</reference>
<dbReference type="PANTHER" id="PTHR33199:SF4">
    <property type="entry name" value="OS02G0736300 PROTEIN"/>
    <property type="match status" value="1"/>
</dbReference>
<dbReference type="Proteomes" id="UP000298416">
    <property type="component" value="Unassembled WGS sequence"/>
</dbReference>
<dbReference type="AlphaFoldDB" id="A0A8X8X9B9"/>
<proteinExistence type="predicted"/>
<dbReference type="EMBL" id="PNBA02000011">
    <property type="protein sequence ID" value="KAG6407611.1"/>
    <property type="molecule type" value="Genomic_DNA"/>
</dbReference>
<dbReference type="PANTHER" id="PTHR33199">
    <property type="entry name" value="MACPF DOMAIN-CONTAINING PROTEIN CAD1"/>
    <property type="match status" value="1"/>
</dbReference>
<dbReference type="Pfam" id="PF01823">
    <property type="entry name" value="MACPF"/>
    <property type="match status" value="1"/>
</dbReference>
<organism evidence="2">
    <name type="scientific">Salvia splendens</name>
    <name type="common">Scarlet sage</name>
    <dbReference type="NCBI Taxonomy" id="180675"/>
    <lineage>
        <taxon>Eukaryota</taxon>
        <taxon>Viridiplantae</taxon>
        <taxon>Streptophyta</taxon>
        <taxon>Embryophyta</taxon>
        <taxon>Tracheophyta</taxon>
        <taxon>Spermatophyta</taxon>
        <taxon>Magnoliopsida</taxon>
        <taxon>eudicotyledons</taxon>
        <taxon>Gunneridae</taxon>
        <taxon>Pentapetalae</taxon>
        <taxon>asterids</taxon>
        <taxon>lamiids</taxon>
        <taxon>Lamiales</taxon>
        <taxon>Lamiaceae</taxon>
        <taxon>Nepetoideae</taxon>
        <taxon>Mentheae</taxon>
        <taxon>Salviinae</taxon>
        <taxon>Salvia</taxon>
        <taxon>Salvia subgen. Calosphace</taxon>
        <taxon>core Calosphace</taxon>
    </lineage>
</organism>
<dbReference type="GO" id="GO:0009626">
    <property type="term" value="P:plant-type hypersensitive response"/>
    <property type="evidence" value="ECO:0007669"/>
    <property type="project" value="TreeGrafter"/>
</dbReference>
<feature type="domain" description="MACPF" evidence="1">
    <location>
        <begin position="1"/>
        <end position="252"/>
    </location>
</feature>
<sequence>MGDGIVQRALSSLGKGFDLSSDFRLKYCKGDGRLVLLNESDTRELRVPGFGSLADVSNDIKCDKGDRTRYQTDILDFKQMSEFFNQKSSVGGKIPSGLFNAMFGFQSGSWAVDASNTKNLGLDGYYIVLFTLRIDRHPLILADHVRNEVPSKWDPAALARFIEKYGTHIIVGLSIGGKDVVLVKQDKCSNMDSSQLKNHLDNLGDQLFTGACPFSPNHPNQLLQNNKAPQAFREIFDPQPNLFSNYASKDVL</sequence>
<dbReference type="InterPro" id="IPR044663">
    <property type="entry name" value="CAD1/NSL1-like"/>
</dbReference>
<name>A0A8X8X9B9_SALSN</name>
<dbReference type="InterPro" id="IPR020864">
    <property type="entry name" value="MACPF"/>
</dbReference>
<accession>A0A8X8X9B9</accession>
<evidence type="ECO:0000313" key="2">
    <source>
        <dbReference type="EMBL" id="KAG6407611.1"/>
    </source>
</evidence>
<evidence type="ECO:0000313" key="3">
    <source>
        <dbReference type="Proteomes" id="UP000298416"/>
    </source>
</evidence>
<protein>
    <recommendedName>
        <fullName evidence="1">MACPF domain-containing protein</fullName>
    </recommendedName>
</protein>
<gene>
    <name evidence="2" type="ORF">SASPL_130607</name>
</gene>
<evidence type="ECO:0000259" key="1">
    <source>
        <dbReference type="PROSITE" id="PS51412"/>
    </source>
</evidence>
<keyword evidence="3" id="KW-1185">Reference proteome</keyword>
<dbReference type="GO" id="GO:0005886">
    <property type="term" value="C:plasma membrane"/>
    <property type="evidence" value="ECO:0007669"/>
    <property type="project" value="TreeGrafter"/>
</dbReference>
<reference evidence="2" key="1">
    <citation type="submission" date="2018-01" db="EMBL/GenBank/DDBJ databases">
        <authorList>
            <person name="Mao J.F."/>
        </authorList>
    </citation>
    <scope>NUCLEOTIDE SEQUENCE</scope>
    <source>
        <strain evidence="2">Huo1</strain>
        <tissue evidence="2">Leaf</tissue>
    </source>
</reference>
<dbReference type="GO" id="GO:2000031">
    <property type="term" value="P:regulation of salicylic acid mediated signaling pathway"/>
    <property type="evidence" value="ECO:0007669"/>
    <property type="project" value="InterPro"/>
</dbReference>
<comment type="caution">
    <text evidence="2">The sequence shown here is derived from an EMBL/GenBank/DDBJ whole genome shotgun (WGS) entry which is preliminary data.</text>
</comment>
<dbReference type="PROSITE" id="PS51412">
    <property type="entry name" value="MACPF_2"/>
    <property type="match status" value="1"/>
</dbReference>